<accession>A0ABR9TRL0</accession>
<dbReference type="Proteomes" id="UP000640614">
    <property type="component" value="Unassembled WGS sequence"/>
</dbReference>
<evidence type="ECO:0000313" key="2">
    <source>
        <dbReference type="Proteomes" id="UP000640614"/>
    </source>
</evidence>
<name>A0ABR9TRL0_9FLAO</name>
<dbReference type="EMBL" id="PRDM01000006">
    <property type="protein sequence ID" value="MBE8727975.1"/>
    <property type="molecule type" value="Genomic_DNA"/>
</dbReference>
<comment type="caution">
    <text evidence="1">The sequence shown here is derived from an EMBL/GenBank/DDBJ whole genome shotgun (WGS) entry which is preliminary data.</text>
</comment>
<organism evidence="1 2">
    <name type="scientific">Flavobacterium hungaricum</name>
    <dbReference type="NCBI Taxonomy" id="2082725"/>
    <lineage>
        <taxon>Bacteria</taxon>
        <taxon>Pseudomonadati</taxon>
        <taxon>Bacteroidota</taxon>
        <taxon>Flavobacteriia</taxon>
        <taxon>Flavobacteriales</taxon>
        <taxon>Flavobacteriaceae</taxon>
        <taxon>Flavobacterium</taxon>
    </lineage>
</organism>
<gene>
    <name evidence="1" type="ORF">C4F50_23915</name>
</gene>
<protein>
    <submittedName>
        <fullName evidence="1">Uncharacterized protein</fullName>
    </submittedName>
</protein>
<reference evidence="1 2" key="1">
    <citation type="submission" date="2018-07" db="EMBL/GenBank/DDBJ databases">
        <title>Genome assembly of strain KB82.</title>
        <authorList>
            <person name="Kukolya J."/>
            <person name="Horvath B."/>
            <person name="Nagy I."/>
            <person name="Toth A."/>
        </authorList>
    </citation>
    <scope>NUCLEOTIDE SEQUENCE [LARGE SCALE GENOMIC DNA]</scope>
    <source>
        <strain evidence="1 2">Kb82</strain>
    </source>
</reference>
<evidence type="ECO:0000313" key="1">
    <source>
        <dbReference type="EMBL" id="MBE8727975.1"/>
    </source>
</evidence>
<dbReference type="RefSeq" id="WP_194141095.1">
    <property type="nucleotide sequence ID" value="NZ_PRDM01000006.1"/>
</dbReference>
<keyword evidence="2" id="KW-1185">Reference proteome</keyword>
<proteinExistence type="predicted"/>
<sequence length="843" mass="95251">MSYMLYINGKLIKLSDAKPVAQTKQVNDLAKFSSRQTNFTNKFIALPCAENVRNLDRVGLVGNQSNLPYERAVVDLFDSITGECLIYKGWGNITQMTDGKGYEIYVYDGNIDFYKGIEGLTLTNVGISELNHVKNLDNVIASFAGDLNYMYMIADYNGNNITSTGALNIDYQLPSARTSYLWDRVFQYTGFTYTGSVFSSEKFLNHWMTFPKPVPTLEPIVNLITSQNSEIGQNSSAVPTGTGIEYVHFYYSIIFPNAFDNAYASNNNSYTVIKQTGVFRIKASGNFSNNAGTSSFLNWTLRSSTDEVKETGSFDTAVTTANINVAVGDKLYISSPLSGYIGGGVNNPLTGSMITTLDYVVGYDANFEEALLDFKAKDFINEIMQSFGLTMFKDKYSNNIDFRTIKEIVQSEVVEDWSGKFNGKANEKYIFSNYAQKNIFKYRYNEENSSYNDGFITVKNENLAEENPILTSKIYSPERLKVYVAGLLLRTYKFWNKEIKDDNTVDYKELTGRYYFLRSKEHSFGSPIAIGSESLNTETTINTIQIENYYRLNFQEIIYDNYSEMESLLDKSKTLEANFNLTTRDVANFTFKNLIYIDKLASYYIVNKIVNFIKNKPTKCEIIEVDYRKTMAPPETNPGTYITITSIETSGCDVIIHFETDADLPVTIMVVGQPNSFGIVPPPEFGPERYFNAIVNPTTNTITITVLSGGFWDFNLELIGQSIQSNHVMFENNSTCTFTPPEPELTFITITHMQNISIDVSTNTRTIRIDFDTDLPLPNEITFGSYDLYNFSLPSTIQVSEKYMIVDVPYKGNGLFGTTVVQWIVNLSKDNVVSQFVNVIEDF</sequence>